<name>A0A1N7MZX2_9BACT</name>
<proteinExistence type="predicted"/>
<evidence type="ECO:0000313" key="2">
    <source>
        <dbReference type="EMBL" id="SIS91481.1"/>
    </source>
</evidence>
<accession>A0A1N7MZX2</accession>
<organism evidence="2 3">
    <name type="scientific">Filimonas lacunae</name>
    <dbReference type="NCBI Taxonomy" id="477680"/>
    <lineage>
        <taxon>Bacteria</taxon>
        <taxon>Pseudomonadati</taxon>
        <taxon>Bacteroidota</taxon>
        <taxon>Chitinophagia</taxon>
        <taxon>Chitinophagales</taxon>
        <taxon>Chitinophagaceae</taxon>
        <taxon>Filimonas</taxon>
    </lineage>
</organism>
<feature type="chain" id="PRO_5013383433" evidence="1">
    <location>
        <begin position="20"/>
        <end position="285"/>
    </location>
</feature>
<dbReference type="OrthoDB" id="670042at2"/>
<evidence type="ECO:0000313" key="3">
    <source>
        <dbReference type="Proteomes" id="UP000186917"/>
    </source>
</evidence>
<reference evidence="3" key="1">
    <citation type="submission" date="2017-01" db="EMBL/GenBank/DDBJ databases">
        <authorList>
            <person name="Varghese N."/>
            <person name="Submissions S."/>
        </authorList>
    </citation>
    <scope>NUCLEOTIDE SEQUENCE [LARGE SCALE GENOMIC DNA]</scope>
    <source>
        <strain evidence="3">DSM 21054</strain>
    </source>
</reference>
<keyword evidence="3" id="KW-1185">Reference proteome</keyword>
<keyword evidence="1" id="KW-0732">Signal</keyword>
<dbReference type="RefSeq" id="WP_144263989.1">
    <property type="nucleotide sequence ID" value="NZ_AP017422.1"/>
</dbReference>
<evidence type="ECO:0000256" key="1">
    <source>
        <dbReference type="SAM" id="SignalP"/>
    </source>
</evidence>
<gene>
    <name evidence="2" type="ORF">SAMN05421788_10261</name>
</gene>
<sequence length="285" mass="33559">MKYILMLLLLCAAYCGSRASSISPKAFSQKMLECRHYYLCRMVRVMEDSVMVSDKQTGKAFTVHRKSYRESDTCSFLVLDYGTETFLSDEYPGTAENDRLVKKLSEQIRYINTISNEEEQFRACKEWIFATMKAPFIQWNGFYEWLHNGIIWGYAMKHAQLFKKRPDDRLDILTAKEKSRLYKDLLTYRWPGYYTWDIVNMLDTSYDNRLIGYVMEELKGMLTVDHRNLMDDGGVYRLLNRDIGGKAFLTIAFDYTSNGHSYDISTRQRYLKEMVDALELYLAHP</sequence>
<dbReference type="Proteomes" id="UP000186917">
    <property type="component" value="Unassembled WGS sequence"/>
</dbReference>
<dbReference type="EMBL" id="FTOR01000002">
    <property type="protein sequence ID" value="SIS91481.1"/>
    <property type="molecule type" value="Genomic_DNA"/>
</dbReference>
<protein>
    <submittedName>
        <fullName evidence="2">Uncharacterized protein</fullName>
    </submittedName>
</protein>
<feature type="signal peptide" evidence="1">
    <location>
        <begin position="1"/>
        <end position="19"/>
    </location>
</feature>
<dbReference type="STRING" id="477680.SAMN05421788_10261"/>
<dbReference type="AlphaFoldDB" id="A0A1N7MZX2"/>